<sequence>MQTDLLTFLSDLEVFSEVPRESIEWMIGCGEVTTYQPGEFLFKKGEASQHMSIIIEGKFEVYQITDRGRKFFTEFEPGEITSQLPYSRLKEASGYGEAMEESCVFRLHKDCFREMISNHFELTRSLVHLMTSRVRNFTQMQVQNEKLMALGKLSAGLAHELNNPSSAMVRSAGELASQLRRAPESFKKLLKVQLKEEEVDGIQEILVSKLDAEPPKLSMMERNGKEEDVADWLEAHGEPNGFDYAEHLVEFGFSTADLEQMYQLTGQASLPPTLKWIDDQLRIVKMVGEIEEASKRIGSLVSSIKRYSYMDRDGDRQRVDIQDGLRSTVTMLAHKARKNKVKIEENMNGDAPTVLGLPGELNQVWTNIIDNALDAMEDNGGTLTISTESDDNYVRVRIKDSGPGIPDDVKTHIFEPFYTTKPQGKGTGLGLDIVKKILDQHHADIRVETQPGNTEFTIAFAK</sequence>
<dbReference type="AlphaFoldDB" id="A0A6N6RFJ6"/>
<reference evidence="6 7" key="1">
    <citation type="submission" date="2019-09" db="EMBL/GenBank/DDBJ databases">
        <title>Genomes of family Cryomorphaceae.</title>
        <authorList>
            <person name="Bowman J.P."/>
        </authorList>
    </citation>
    <scope>NUCLEOTIDE SEQUENCE [LARGE SCALE GENOMIC DNA]</scope>
    <source>
        <strain evidence="6 7">LMG 25704</strain>
    </source>
</reference>
<feature type="domain" description="Cyclic nucleotide-binding" evidence="4">
    <location>
        <begin position="14"/>
        <end position="133"/>
    </location>
</feature>
<dbReference type="PANTHER" id="PTHR43065:SF48">
    <property type="entry name" value="HISTIDINE KINASE"/>
    <property type="match status" value="1"/>
</dbReference>
<dbReference type="CDD" id="cd00038">
    <property type="entry name" value="CAP_ED"/>
    <property type="match status" value="1"/>
</dbReference>
<dbReference type="Gene3D" id="3.30.565.10">
    <property type="entry name" value="Histidine kinase-like ATPase, C-terminal domain"/>
    <property type="match status" value="1"/>
</dbReference>
<dbReference type="Gene3D" id="1.10.287.130">
    <property type="match status" value="1"/>
</dbReference>
<evidence type="ECO:0000259" key="4">
    <source>
        <dbReference type="PROSITE" id="PS50042"/>
    </source>
</evidence>
<dbReference type="InterPro" id="IPR005467">
    <property type="entry name" value="His_kinase_dom"/>
</dbReference>
<dbReference type="RefSeq" id="WP_151667422.1">
    <property type="nucleotide sequence ID" value="NZ_WBVO01000006.1"/>
</dbReference>
<dbReference type="Gene3D" id="2.60.120.10">
    <property type="entry name" value="Jelly Rolls"/>
    <property type="match status" value="1"/>
</dbReference>
<evidence type="ECO:0000313" key="6">
    <source>
        <dbReference type="EMBL" id="KAB2809922.1"/>
    </source>
</evidence>
<dbReference type="Pfam" id="PF02518">
    <property type="entry name" value="HATPase_c"/>
    <property type="match status" value="1"/>
</dbReference>
<dbReference type="PROSITE" id="PS50042">
    <property type="entry name" value="CNMP_BINDING_3"/>
    <property type="match status" value="1"/>
</dbReference>
<evidence type="ECO:0000256" key="3">
    <source>
        <dbReference type="ARBA" id="ARBA00022553"/>
    </source>
</evidence>
<dbReference type="InterPro" id="IPR014710">
    <property type="entry name" value="RmlC-like_jellyroll"/>
</dbReference>
<dbReference type="GO" id="GO:0000155">
    <property type="term" value="F:phosphorelay sensor kinase activity"/>
    <property type="evidence" value="ECO:0007669"/>
    <property type="project" value="InterPro"/>
</dbReference>
<dbReference type="InterPro" id="IPR018490">
    <property type="entry name" value="cNMP-bd_dom_sf"/>
</dbReference>
<dbReference type="SUPFAM" id="SSF55874">
    <property type="entry name" value="ATPase domain of HSP90 chaperone/DNA topoisomerase II/histidine kinase"/>
    <property type="match status" value="1"/>
</dbReference>
<protein>
    <recommendedName>
        <fullName evidence="2">histidine kinase</fullName>
        <ecNumber evidence="2">2.7.13.3</ecNumber>
    </recommendedName>
</protein>
<dbReference type="SMART" id="SM00100">
    <property type="entry name" value="cNMP"/>
    <property type="match status" value="1"/>
</dbReference>
<dbReference type="Pfam" id="PF00027">
    <property type="entry name" value="cNMP_binding"/>
    <property type="match status" value="1"/>
</dbReference>
<evidence type="ECO:0000256" key="2">
    <source>
        <dbReference type="ARBA" id="ARBA00012438"/>
    </source>
</evidence>
<dbReference type="SUPFAM" id="SSF51206">
    <property type="entry name" value="cAMP-binding domain-like"/>
    <property type="match status" value="1"/>
</dbReference>
<organism evidence="6 7">
    <name type="scientific">Phaeocystidibacter luteus</name>
    <dbReference type="NCBI Taxonomy" id="911197"/>
    <lineage>
        <taxon>Bacteria</taxon>
        <taxon>Pseudomonadati</taxon>
        <taxon>Bacteroidota</taxon>
        <taxon>Flavobacteriia</taxon>
        <taxon>Flavobacteriales</taxon>
        <taxon>Phaeocystidibacteraceae</taxon>
        <taxon>Phaeocystidibacter</taxon>
    </lineage>
</organism>
<dbReference type="PANTHER" id="PTHR43065">
    <property type="entry name" value="SENSOR HISTIDINE KINASE"/>
    <property type="match status" value="1"/>
</dbReference>
<dbReference type="CDD" id="cd00082">
    <property type="entry name" value="HisKA"/>
    <property type="match status" value="1"/>
</dbReference>
<accession>A0A6N6RFJ6</accession>
<dbReference type="InterPro" id="IPR000595">
    <property type="entry name" value="cNMP-bd_dom"/>
</dbReference>
<evidence type="ECO:0000313" key="7">
    <source>
        <dbReference type="Proteomes" id="UP000468650"/>
    </source>
</evidence>
<dbReference type="EC" id="2.7.13.3" evidence="2"/>
<dbReference type="InterPro" id="IPR036890">
    <property type="entry name" value="HATPase_C_sf"/>
</dbReference>
<dbReference type="OrthoDB" id="9806995at2"/>
<dbReference type="InterPro" id="IPR004358">
    <property type="entry name" value="Sig_transdc_His_kin-like_C"/>
</dbReference>
<dbReference type="InterPro" id="IPR003594">
    <property type="entry name" value="HATPase_dom"/>
</dbReference>
<evidence type="ECO:0000259" key="5">
    <source>
        <dbReference type="PROSITE" id="PS50109"/>
    </source>
</evidence>
<dbReference type="SMART" id="SM00387">
    <property type="entry name" value="HATPase_c"/>
    <property type="match status" value="1"/>
</dbReference>
<name>A0A6N6RFJ6_9FLAO</name>
<gene>
    <name evidence="6" type="ORF">F8C67_08555</name>
</gene>
<proteinExistence type="predicted"/>
<keyword evidence="7" id="KW-1185">Reference proteome</keyword>
<evidence type="ECO:0000256" key="1">
    <source>
        <dbReference type="ARBA" id="ARBA00000085"/>
    </source>
</evidence>
<comment type="catalytic activity">
    <reaction evidence="1">
        <text>ATP + protein L-histidine = ADP + protein N-phospho-L-histidine.</text>
        <dbReference type="EC" id="2.7.13.3"/>
    </reaction>
</comment>
<dbReference type="Proteomes" id="UP000468650">
    <property type="component" value="Unassembled WGS sequence"/>
</dbReference>
<dbReference type="PRINTS" id="PR00344">
    <property type="entry name" value="BCTRLSENSOR"/>
</dbReference>
<dbReference type="PROSITE" id="PS50109">
    <property type="entry name" value="HIS_KIN"/>
    <property type="match status" value="1"/>
</dbReference>
<dbReference type="InterPro" id="IPR003661">
    <property type="entry name" value="HisK_dim/P_dom"/>
</dbReference>
<keyword evidence="3" id="KW-0597">Phosphoprotein</keyword>
<dbReference type="EMBL" id="WBVO01000006">
    <property type="protein sequence ID" value="KAB2809922.1"/>
    <property type="molecule type" value="Genomic_DNA"/>
</dbReference>
<comment type="caution">
    <text evidence="6">The sequence shown here is derived from an EMBL/GenBank/DDBJ whole genome shotgun (WGS) entry which is preliminary data.</text>
</comment>
<feature type="domain" description="Histidine kinase" evidence="5">
    <location>
        <begin position="290"/>
        <end position="462"/>
    </location>
</feature>